<feature type="transmembrane region" description="Helical" evidence="2">
    <location>
        <begin position="843"/>
        <end position="863"/>
    </location>
</feature>
<feature type="transmembrane region" description="Helical" evidence="2">
    <location>
        <begin position="770"/>
        <end position="789"/>
    </location>
</feature>
<feature type="transmembrane region" description="Helical" evidence="2">
    <location>
        <begin position="12"/>
        <end position="29"/>
    </location>
</feature>
<evidence type="ECO:0000313" key="3">
    <source>
        <dbReference type="EMBL" id="SEN49761.1"/>
    </source>
</evidence>
<dbReference type="EMBL" id="FOCT01000005">
    <property type="protein sequence ID" value="SEN49761.1"/>
    <property type="molecule type" value="Genomic_DNA"/>
</dbReference>
<keyword evidence="2" id="KW-1133">Transmembrane helix</keyword>
<accession>A0A1H8H057</accession>
<name>A0A1H8H057_9PROT</name>
<protein>
    <submittedName>
        <fullName evidence="3">Uncharacterized protein</fullName>
    </submittedName>
</protein>
<feature type="region of interest" description="Disordered" evidence="1">
    <location>
        <begin position="176"/>
        <end position="205"/>
    </location>
</feature>
<evidence type="ECO:0000313" key="4">
    <source>
        <dbReference type="Proteomes" id="UP000183898"/>
    </source>
</evidence>
<dbReference type="AlphaFoldDB" id="A0A1H8H057"/>
<feature type="transmembrane region" description="Helical" evidence="2">
    <location>
        <begin position="654"/>
        <end position="674"/>
    </location>
</feature>
<feature type="transmembrane region" description="Helical" evidence="2">
    <location>
        <begin position="875"/>
        <end position="897"/>
    </location>
</feature>
<gene>
    <name evidence="3" type="ORF">SAMN05216404_10510</name>
</gene>
<evidence type="ECO:0000256" key="2">
    <source>
        <dbReference type="SAM" id="Phobius"/>
    </source>
</evidence>
<dbReference type="RefSeq" id="WP_074745621.1">
    <property type="nucleotide sequence ID" value="NZ_FOCT01000005.1"/>
</dbReference>
<organism evidence="3 4">
    <name type="scientific">Nitrosospira multiformis</name>
    <dbReference type="NCBI Taxonomy" id="1231"/>
    <lineage>
        <taxon>Bacteria</taxon>
        <taxon>Pseudomonadati</taxon>
        <taxon>Pseudomonadota</taxon>
        <taxon>Betaproteobacteria</taxon>
        <taxon>Nitrosomonadales</taxon>
        <taxon>Nitrosomonadaceae</taxon>
        <taxon>Nitrosospira</taxon>
    </lineage>
</organism>
<feature type="transmembrane region" description="Helical" evidence="2">
    <location>
        <begin position="950"/>
        <end position="969"/>
    </location>
</feature>
<feature type="compositionally biased region" description="Polar residues" evidence="1">
    <location>
        <begin position="188"/>
        <end position="205"/>
    </location>
</feature>
<keyword evidence="2" id="KW-0812">Transmembrane</keyword>
<proteinExistence type="predicted"/>
<feature type="transmembrane region" description="Helical" evidence="2">
    <location>
        <begin position="1048"/>
        <end position="1067"/>
    </location>
</feature>
<feature type="transmembrane region" description="Helical" evidence="2">
    <location>
        <begin position="748"/>
        <end position="764"/>
    </location>
</feature>
<feature type="transmembrane region" description="Helical" evidence="2">
    <location>
        <begin position="620"/>
        <end position="639"/>
    </location>
</feature>
<feature type="transmembrane region" description="Helical" evidence="2">
    <location>
        <begin position="596"/>
        <end position="613"/>
    </location>
</feature>
<feature type="transmembrane region" description="Helical" evidence="2">
    <location>
        <begin position="975"/>
        <end position="996"/>
    </location>
</feature>
<keyword evidence="2" id="KW-0472">Membrane</keyword>
<evidence type="ECO:0000256" key="1">
    <source>
        <dbReference type="SAM" id="MobiDB-lite"/>
    </source>
</evidence>
<dbReference type="Proteomes" id="UP000183898">
    <property type="component" value="Unassembled WGS sequence"/>
</dbReference>
<reference evidence="3 4" key="1">
    <citation type="submission" date="2016-10" db="EMBL/GenBank/DDBJ databases">
        <authorList>
            <person name="de Groot N.N."/>
        </authorList>
    </citation>
    <scope>NUCLEOTIDE SEQUENCE [LARGE SCALE GENOMIC DNA]</scope>
    <source>
        <strain evidence="3 4">Nl18</strain>
    </source>
</reference>
<sequence>MAEEKEPELPDLAPAGLTLLFIFGLLMWYDVPRENGRPFDPYTQNQVPHIKEYAYESWLWQDPFGVDLDSNTQKNEYYIEFNDSLEKRSNVHYKVLKKMDLEPFDQKEESEDQCEYQLNKILNASSNDPRMPGISESGVKILAPLLKVQPNSLENKELRTRQRYAVIAGLIESGYSPSESDRLHFCSSKKNSSNKGPDQKSSSNNKYDVRWEHYFHQSRDKPDIIVAWMNSEMFETDDDDPKLSLDKLAFVPGNLLIPGKEDKNNFYLFDLNNIFGRDHFEEITEKHKNIAFIKPAGTGSKELTEKLIGKLTEELIKRQHIKGPSDLMVITEQDSENVRNFSHSFRKTLCNSLAKDIKDIEGKQIMNEPIVPCAHESEIKNVFYLKGLDAHQTIQKQDKNEGEQATNKRAERLSVVDMDNPTTLAVGPRQLDYFHRLAEDIRNPHKKINLEKRDSGIKAVGIFGSDIYDKLLILGALRAEMPNMLVFTTDLDAQMLHAKHWPSTRNLVVASNFDLLLNEKYQSTFPSFRDSQQTSIFYRTISIVKGDVEKSEITSPQIFEIGRDVLVRLSSIQEKYEDLNYYHPPDDAAKQIKTELTLLTWIIFSLIAFYWRIRAHSDRLSIYLSFGTLVIFAIALFSATKEVGEPLSFTDGTSLWPTIFIQIIAIFLALAFFYKARKELEENFDSLNVDENAPFFKIDLKEPEHLHIFKLPEKGKPLPEKVKLLLPEKIKPLLPRLITWVEFFQPKLRLPIIIFISTAIAYTVNDAYPADFRFWPCLIGLVLLTIFFLTRTWTKKDEDNFNFDSIKDWVEKDNLQVTTKDDNSLWREYCKYNRADHCVNRAVAIWLFFAIIETILIYILPPWPWPCRGPTCTWVYWTGVTSFVVIMVLLFFILDAVKLSFVWIRKLRTQHPLLDDKNGEENLNAFNNPLESLEKVIEVVAERTRVVDELIYYPMLCIMLMLFAKITYFDNQDFPLSKAITFAVSISLLFFSGFMIRKVAKQLKLSVLERIKKLPKSNKSDRIKADATIEKINSICEGAFQPMFEQPVMRALLIILASISLFASKYLEFFG</sequence>